<keyword evidence="4" id="KW-1185">Reference proteome</keyword>
<dbReference type="EMBL" id="MWQN01000001">
    <property type="protein sequence ID" value="OPC84263.1"/>
    <property type="molecule type" value="Genomic_DNA"/>
</dbReference>
<dbReference type="InterPro" id="IPR011990">
    <property type="entry name" value="TPR-like_helical_dom_sf"/>
</dbReference>
<dbReference type="InterPro" id="IPR001387">
    <property type="entry name" value="Cro/C1-type_HTH"/>
</dbReference>
<comment type="caution">
    <text evidence="3">The sequence shown here is derived from an EMBL/GenBank/DDBJ whole genome shotgun (WGS) entry which is preliminary data.</text>
</comment>
<sequence>MSHNSPTDIPIGERVRFYRTRRGRTQAAIAGLVGIAEDYLSQIERGLKTPTIAVLHALAQELGVPTSALLGEPQRVQEDRVRAGLDAVERALMGLGSSADDSQPDLSVLRDRVEAAWRTYQSSPTRFSDTGLLLPTLITDTDHALRSWRAPGEMRQCRDAHRIAADLYALLRTYCKRTGRMDLSLLAADRARRSAQEADDPLRIAASDWNLGHVLLSDGEPEGAELVARKAASELCDWQSTPDLAALYGSLHLVVAVALARRRRWSDARKVLRDHADPAACVAGEGNVQWTVFGPANVLLHRVSIAMEAGETGDALRIANGVDPYAMPSVERQATHLLELTRCYEQRREDPAVLLHLKEAERVAPEDVHNSLLVRELVRGLRQRARPSYSREVAALAARMGMLAN</sequence>
<dbReference type="STRING" id="159449.B4N89_28005"/>
<keyword evidence="1" id="KW-0238">DNA-binding</keyword>
<dbReference type="AlphaFoldDB" id="A0A1T3P5C3"/>
<dbReference type="RefSeq" id="WP_078978557.1">
    <property type="nucleotide sequence ID" value="NZ_MWQN01000001.1"/>
</dbReference>
<accession>A0A1T3P5C3</accession>
<dbReference type="SUPFAM" id="SSF48452">
    <property type="entry name" value="TPR-like"/>
    <property type="match status" value="1"/>
</dbReference>
<dbReference type="GO" id="GO:0003700">
    <property type="term" value="F:DNA-binding transcription factor activity"/>
    <property type="evidence" value="ECO:0007669"/>
    <property type="project" value="TreeGrafter"/>
</dbReference>
<proteinExistence type="predicted"/>
<feature type="domain" description="HTH cro/C1-type" evidence="2">
    <location>
        <begin position="15"/>
        <end position="69"/>
    </location>
</feature>
<dbReference type="CDD" id="cd00093">
    <property type="entry name" value="HTH_XRE"/>
    <property type="match status" value="1"/>
</dbReference>
<dbReference type="SMART" id="SM00530">
    <property type="entry name" value="HTH_XRE"/>
    <property type="match status" value="1"/>
</dbReference>
<protein>
    <recommendedName>
        <fullName evidence="2">HTH cro/C1-type domain-containing protein</fullName>
    </recommendedName>
</protein>
<dbReference type="PROSITE" id="PS50943">
    <property type="entry name" value="HTH_CROC1"/>
    <property type="match status" value="1"/>
</dbReference>
<dbReference type="InterPro" id="IPR050807">
    <property type="entry name" value="TransReg_Diox_bact_type"/>
</dbReference>
<reference evidence="3 4" key="1">
    <citation type="submission" date="2017-03" db="EMBL/GenBank/DDBJ databases">
        <title>Draft genome sequence of Streptomyces scabrisporus NF3, endophyte isolated from Amphipterygium adstringens.</title>
        <authorList>
            <person name="Vazquez M."/>
            <person name="Ceapa C.D."/>
            <person name="Rodriguez Luna D."/>
            <person name="Sanchez Esquivel S."/>
        </authorList>
    </citation>
    <scope>NUCLEOTIDE SEQUENCE [LARGE SCALE GENOMIC DNA]</scope>
    <source>
        <strain evidence="3 4">NF3</strain>
    </source>
</reference>
<evidence type="ECO:0000259" key="2">
    <source>
        <dbReference type="PROSITE" id="PS50943"/>
    </source>
</evidence>
<evidence type="ECO:0000313" key="4">
    <source>
        <dbReference type="Proteomes" id="UP000190037"/>
    </source>
</evidence>
<dbReference type="PANTHER" id="PTHR46797">
    <property type="entry name" value="HTH-TYPE TRANSCRIPTIONAL REGULATOR"/>
    <property type="match status" value="1"/>
</dbReference>
<evidence type="ECO:0000256" key="1">
    <source>
        <dbReference type="ARBA" id="ARBA00023125"/>
    </source>
</evidence>
<dbReference type="GO" id="GO:0003677">
    <property type="term" value="F:DNA binding"/>
    <property type="evidence" value="ECO:0007669"/>
    <property type="project" value="UniProtKB-KW"/>
</dbReference>
<dbReference type="SUPFAM" id="SSF47413">
    <property type="entry name" value="lambda repressor-like DNA-binding domains"/>
    <property type="match status" value="1"/>
</dbReference>
<dbReference type="Pfam" id="PF13560">
    <property type="entry name" value="HTH_31"/>
    <property type="match status" value="1"/>
</dbReference>
<name>A0A1T3P5C3_9ACTN</name>
<gene>
    <name evidence="3" type="ORF">B4N89_28005</name>
</gene>
<evidence type="ECO:0000313" key="3">
    <source>
        <dbReference type="EMBL" id="OPC84263.1"/>
    </source>
</evidence>
<dbReference type="OrthoDB" id="3504495at2"/>
<dbReference type="Gene3D" id="1.10.260.40">
    <property type="entry name" value="lambda repressor-like DNA-binding domains"/>
    <property type="match status" value="1"/>
</dbReference>
<dbReference type="Proteomes" id="UP000190037">
    <property type="component" value="Unassembled WGS sequence"/>
</dbReference>
<dbReference type="InterPro" id="IPR010982">
    <property type="entry name" value="Lambda_DNA-bd_dom_sf"/>
</dbReference>
<dbReference type="GO" id="GO:0005829">
    <property type="term" value="C:cytosol"/>
    <property type="evidence" value="ECO:0007669"/>
    <property type="project" value="TreeGrafter"/>
</dbReference>
<dbReference type="PANTHER" id="PTHR46797:SF1">
    <property type="entry name" value="METHYLPHOSPHONATE SYNTHASE"/>
    <property type="match status" value="1"/>
</dbReference>
<organism evidence="3 4">
    <name type="scientific">Embleya scabrispora</name>
    <dbReference type="NCBI Taxonomy" id="159449"/>
    <lineage>
        <taxon>Bacteria</taxon>
        <taxon>Bacillati</taxon>
        <taxon>Actinomycetota</taxon>
        <taxon>Actinomycetes</taxon>
        <taxon>Kitasatosporales</taxon>
        <taxon>Streptomycetaceae</taxon>
        <taxon>Embleya</taxon>
    </lineage>
</organism>